<keyword evidence="2" id="KW-1185">Reference proteome</keyword>
<organism evidence="1 2">
    <name type="scientific">Candidatus Contendobacter odensis Run_B_J11</name>
    <dbReference type="NCBI Taxonomy" id="1400861"/>
    <lineage>
        <taxon>Bacteria</taxon>
        <taxon>Pseudomonadati</taxon>
        <taxon>Pseudomonadota</taxon>
        <taxon>Gammaproteobacteria</taxon>
        <taxon>Candidatus Competibacteraceae</taxon>
        <taxon>Candidatus Contendibacter</taxon>
    </lineage>
</organism>
<dbReference type="OrthoDB" id="9833834at2"/>
<dbReference type="AlphaFoldDB" id="A0A7U7J3L6"/>
<comment type="caution">
    <text evidence="1">The sequence shown here is derived from an EMBL/GenBank/DDBJ whole genome shotgun (WGS) entry which is preliminary data.</text>
</comment>
<proteinExistence type="predicted"/>
<accession>A0A7U7J3L6</accession>
<evidence type="ECO:0000313" key="1">
    <source>
        <dbReference type="EMBL" id="CDH44484.1"/>
    </source>
</evidence>
<sequence>MSSVDEKQEVMIAGEVPRTAEQPSEEMRRCLDEVATVLGKYDIGVTLCLANDRESVLLYRLPDWCAVVLNDGEPEVNPERLWQTDDLEQLMFRTYRLTSALHQVHERMHDESAQLETFVKDLGRHLLDPNRKCH</sequence>
<name>A0A7U7J3L6_9GAMM</name>
<gene>
    <name evidence="1" type="ORF">BN874_170007</name>
</gene>
<dbReference type="RefSeq" id="WP_034431648.1">
    <property type="nucleotide sequence ID" value="NZ_CBTK010000079.1"/>
</dbReference>
<protein>
    <submittedName>
        <fullName evidence="1">Uncharacterized protein</fullName>
    </submittedName>
</protein>
<evidence type="ECO:0000313" key="2">
    <source>
        <dbReference type="Proteomes" id="UP000019184"/>
    </source>
</evidence>
<dbReference type="Proteomes" id="UP000019184">
    <property type="component" value="Unassembled WGS sequence"/>
</dbReference>
<reference evidence="1 2" key="1">
    <citation type="journal article" date="2014" name="ISME J.">
        <title>Candidatus Competibacter-lineage genomes retrieved from metagenomes reveal functional metabolic diversity.</title>
        <authorList>
            <person name="McIlroy S.J."/>
            <person name="Albertsen M."/>
            <person name="Andresen E.K."/>
            <person name="Saunders A.M."/>
            <person name="Kristiansen R."/>
            <person name="Stokholm-Bjerregaard M."/>
            <person name="Nielsen K.L."/>
            <person name="Nielsen P.H."/>
        </authorList>
    </citation>
    <scope>NUCLEOTIDE SEQUENCE [LARGE SCALE GENOMIC DNA]</scope>
    <source>
        <strain evidence="1 2">Run_B_J11</strain>
    </source>
</reference>
<dbReference type="EMBL" id="CBTK010000079">
    <property type="protein sequence ID" value="CDH44484.1"/>
    <property type="molecule type" value="Genomic_DNA"/>
</dbReference>